<organism evidence="1 2">
    <name type="scientific">Jeotgalibaca dankookensis</name>
    <dbReference type="NCBI Taxonomy" id="708126"/>
    <lineage>
        <taxon>Bacteria</taxon>
        <taxon>Bacillati</taxon>
        <taxon>Bacillota</taxon>
        <taxon>Bacilli</taxon>
        <taxon>Lactobacillales</taxon>
        <taxon>Carnobacteriaceae</taxon>
        <taxon>Jeotgalibaca</taxon>
    </lineage>
</organism>
<dbReference type="Pfam" id="PF08860">
    <property type="entry name" value="DUF1827"/>
    <property type="match status" value="1"/>
</dbReference>
<name>A0A1S6IMR2_9LACT</name>
<evidence type="ECO:0000313" key="2">
    <source>
        <dbReference type="Proteomes" id="UP000188993"/>
    </source>
</evidence>
<keyword evidence="2" id="KW-1185">Reference proteome</keyword>
<dbReference type="AlphaFoldDB" id="A0A1S6IMR2"/>
<evidence type="ECO:0000313" key="1">
    <source>
        <dbReference type="EMBL" id="AQS52809.1"/>
    </source>
</evidence>
<gene>
    <name evidence="1" type="ORF">BW727_100416</name>
</gene>
<dbReference type="KEGG" id="jda:BW727_100416"/>
<dbReference type="Proteomes" id="UP000188993">
    <property type="component" value="Chromosome"/>
</dbReference>
<proteinExistence type="predicted"/>
<dbReference type="RefSeq" id="WP_062471339.1">
    <property type="nucleotide sequence ID" value="NZ_BBYN01000028.1"/>
</dbReference>
<dbReference type="InterPro" id="IPR014959">
    <property type="entry name" value="DUF1827"/>
</dbReference>
<dbReference type="OrthoDB" id="2308827at2"/>
<dbReference type="InterPro" id="IPR038226">
    <property type="entry name" value="LMG18311-like_sf"/>
</dbReference>
<dbReference type="STRING" id="708126.BW727_100416"/>
<protein>
    <recommendedName>
        <fullName evidence="3">DUF1827 domain-containing protein</fullName>
    </recommendedName>
</protein>
<accession>A0A1S6IMR2</accession>
<reference evidence="1 2" key="1">
    <citation type="journal article" date="2014" name="Int. J. Syst. Evol. Microbiol.">
        <title>Jeotgalibaca dankookensis gen. nov., sp. nov., a member of the family Carnobacteriaceae, isolated from seujeot (Korean traditional food).</title>
        <authorList>
            <person name="Lee D.G."/>
            <person name="Trujillo M.E."/>
            <person name="Kang H."/>
            <person name="Ahn T.Y."/>
        </authorList>
    </citation>
    <scope>NUCLEOTIDE SEQUENCE [LARGE SCALE GENOMIC DNA]</scope>
    <source>
        <strain evidence="1 2">EX-07</strain>
    </source>
</reference>
<dbReference type="Gene3D" id="3.40.1720.10">
    <property type="entry name" value="Streptococcus thermophilus LMG 18311 protein like"/>
    <property type="match status" value="1"/>
</dbReference>
<evidence type="ECO:0008006" key="3">
    <source>
        <dbReference type="Google" id="ProtNLM"/>
    </source>
</evidence>
<dbReference type="EMBL" id="CP019728">
    <property type="protein sequence ID" value="AQS52809.1"/>
    <property type="molecule type" value="Genomic_DNA"/>
</dbReference>
<sequence length="99" mass="11414">MKLIDVTNSHPRLVKEQLANTDANFVKVYSLGQTTVIFTGAPTHEDIILLNRNRRVKQNEIDFVLSKLSNRNIEEVEILPGHNFVELSYVKHDAHRLIH</sequence>